<dbReference type="Pfam" id="PF00293">
    <property type="entry name" value="NUDIX"/>
    <property type="match status" value="1"/>
</dbReference>
<proteinExistence type="inferred from homology"/>
<dbReference type="PROSITE" id="PS00893">
    <property type="entry name" value="NUDIX_BOX"/>
    <property type="match status" value="1"/>
</dbReference>
<evidence type="ECO:0000256" key="4">
    <source>
        <dbReference type="RuleBase" id="RU003476"/>
    </source>
</evidence>
<dbReference type="InterPro" id="IPR020084">
    <property type="entry name" value="NUDIX_hydrolase_CS"/>
</dbReference>
<comment type="caution">
    <text evidence="6">The sequence shown here is derived from an EMBL/GenBank/DDBJ whole genome shotgun (WGS) entry which is preliminary data.</text>
</comment>
<dbReference type="Gene3D" id="3.90.79.10">
    <property type="entry name" value="Nucleoside Triphosphate Pyrophosphohydrolase"/>
    <property type="match status" value="1"/>
</dbReference>
<evidence type="ECO:0000313" key="7">
    <source>
        <dbReference type="Proteomes" id="UP001500063"/>
    </source>
</evidence>
<keyword evidence="7" id="KW-1185">Reference proteome</keyword>
<comment type="similarity">
    <text evidence="2 4">Belongs to the Nudix hydrolase family.</text>
</comment>
<dbReference type="SUPFAM" id="SSF55811">
    <property type="entry name" value="Nudix"/>
    <property type="match status" value="1"/>
</dbReference>
<dbReference type="InterPro" id="IPR015797">
    <property type="entry name" value="NUDIX_hydrolase-like_dom_sf"/>
</dbReference>
<dbReference type="CDD" id="cd04690">
    <property type="entry name" value="NUDIX_Hydrolase"/>
    <property type="match status" value="1"/>
</dbReference>
<accession>A0ABP3HCB6</accession>
<dbReference type="Proteomes" id="UP001500063">
    <property type="component" value="Unassembled WGS sequence"/>
</dbReference>
<name>A0ABP3HCB6_9ACTN</name>
<dbReference type="InterPro" id="IPR020476">
    <property type="entry name" value="Nudix_hydrolase"/>
</dbReference>
<evidence type="ECO:0000313" key="6">
    <source>
        <dbReference type="EMBL" id="GAA0366349.1"/>
    </source>
</evidence>
<comment type="cofactor">
    <cofactor evidence="1">
        <name>Mg(2+)</name>
        <dbReference type="ChEBI" id="CHEBI:18420"/>
    </cofactor>
</comment>
<feature type="domain" description="Nudix hydrolase" evidence="5">
    <location>
        <begin position="1"/>
        <end position="128"/>
    </location>
</feature>
<dbReference type="PROSITE" id="PS51462">
    <property type="entry name" value="NUDIX"/>
    <property type="match status" value="1"/>
</dbReference>
<gene>
    <name evidence="6" type="ORF">GCM10010319_50310</name>
</gene>
<dbReference type="PANTHER" id="PTHR43046">
    <property type="entry name" value="GDP-MANNOSE MANNOSYL HYDROLASE"/>
    <property type="match status" value="1"/>
</dbReference>
<evidence type="ECO:0000259" key="5">
    <source>
        <dbReference type="PROSITE" id="PS51462"/>
    </source>
</evidence>
<sequence length="135" mass="14081">MAELIEKVAWIRLENGRVLTARTHDRPAFYLPGGKPEAGESREAALVREIEEELGVTLDPATIAHAVTVEAAADGKAAGTVVRMVCFTAEGSGTPVPGAEIGEVAWLGHGDRDRVSAATALVLDELVSAGLLPKA</sequence>
<protein>
    <submittedName>
        <fullName evidence="6">NUDIX domain-containing protein</fullName>
    </submittedName>
</protein>
<dbReference type="PRINTS" id="PR00502">
    <property type="entry name" value="NUDIXFAMILY"/>
</dbReference>
<organism evidence="6 7">
    <name type="scientific">Streptomyces blastmyceticus</name>
    <dbReference type="NCBI Taxonomy" id="68180"/>
    <lineage>
        <taxon>Bacteria</taxon>
        <taxon>Bacillati</taxon>
        <taxon>Actinomycetota</taxon>
        <taxon>Actinomycetes</taxon>
        <taxon>Kitasatosporales</taxon>
        <taxon>Streptomycetaceae</taxon>
        <taxon>Streptomyces</taxon>
    </lineage>
</organism>
<dbReference type="EMBL" id="BAAABW010000026">
    <property type="protein sequence ID" value="GAA0366349.1"/>
    <property type="molecule type" value="Genomic_DNA"/>
</dbReference>
<evidence type="ECO:0000256" key="2">
    <source>
        <dbReference type="ARBA" id="ARBA00005582"/>
    </source>
</evidence>
<dbReference type="PANTHER" id="PTHR43046:SF2">
    <property type="entry name" value="8-OXO-DGTP DIPHOSPHATASE-RELATED"/>
    <property type="match status" value="1"/>
</dbReference>
<evidence type="ECO:0000256" key="1">
    <source>
        <dbReference type="ARBA" id="ARBA00001946"/>
    </source>
</evidence>
<keyword evidence="3 4" id="KW-0378">Hydrolase</keyword>
<dbReference type="InterPro" id="IPR000086">
    <property type="entry name" value="NUDIX_hydrolase_dom"/>
</dbReference>
<evidence type="ECO:0000256" key="3">
    <source>
        <dbReference type="ARBA" id="ARBA00022801"/>
    </source>
</evidence>
<reference evidence="7" key="1">
    <citation type="journal article" date="2019" name="Int. J. Syst. Evol. Microbiol.">
        <title>The Global Catalogue of Microorganisms (GCM) 10K type strain sequencing project: providing services to taxonomists for standard genome sequencing and annotation.</title>
        <authorList>
            <consortium name="The Broad Institute Genomics Platform"/>
            <consortium name="The Broad Institute Genome Sequencing Center for Infectious Disease"/>
            <person name="Wu L."/>
            <person name="Ma J."/>
        </authorList>
    </citation>
    <scope>NUCLEOTIDE SEQUENCE [LARGE SCALE GENOMIC DNA]</scope>
    <source>
        <strain evidence="7">JCM 4565</strain>
    </source>
</reference>
<dbReference type="RefSeq" id="WP_301891179.1">
    <property type="nucleotide sequence ID" value="NZ_BAAABW010000026.1"/>
</dbReference>